<proteinExistence type="predicted"/>
<dbReference type="InterPro" id="IPR011697">
    <property type="entry name" value="Peptidase_C26"/>
</dbReference>
<dbReference type="GO" id="GO:0016787">
    <property type="term" value="F:hydrolase activity"/>
    <property type="evidence" value="ECO:0007669"/>
    <property type="project" value="UniProtKB-KW"/>
</dbReference>
<dbReference type="PANTHER" id="PTHR43235:SF1">
    <property type="entry name" value="GLUTAMINE AMIDOTRANSFERASE PB2B2.05-RELATED"/>
    <property type="match status" value="1"/>
</dbReference>
<evidence type="ECO:0000313" key="1">
    <source>
        <dbReference type="EMBL" id="GAA6267085.1"/>
    </source>
</evidence>
<dbReference type="SUPFAM" id="SSF52317">
    <property type="entry name" value="Class I glutamine amidotransferase-like"/>
    <property type="match status" value="1"/>
</dbReference>
<dbReference type="Proteomes" id="UP001600894">
    <property type="component" value="Unassembled WGS sequence"/>
</dbReference>
<dbReference type="CDD" id="cd01745">
    <property type="entry name" value="GATase1_2"/>
    <property type="match status" value="1"/>
</dbReference>
<dbReference type="InterPro" id="IPR029062">
    <property type="entry name" value="Class_I_gatase-like"/>
</dbReference>
<keyword evidence="1" id="KW-0378">Hydrolase</keyword>
<sequence>MRKLRIGITGNILIMDGGMLPGIYRSYVNNDYVESLEQAGCIPVLLPVISNLNDVKEQMEGLDGIVLSGGYDIDPALYGEQPMQGQGFTMNEVDRFYLAVIHAADEKKIPVLGICKGIQAINVAYKGTLYQDLKTQKASAGQHMQQAPRYSAFHQVETEEGSFLRGVLGEKEMVNSFHHQSIKDTAPGFRVTARALDGVVEGIEKEEGTFMAGVQWHPEMMAKFGHEKMTRLFEKFAEKCRK</sequence>
<dbReference type="Gene3D" id="3.40.50.880">
    <property type="match status" value="1"/>
</dbReference>
<accession>A0ABQ0ASS7</accession>
<gene>
    <name evidence="1" type="ORF">F130042H8_01450</name>
</gene>
<dbReference type="InterPro" id="IPR044668">
    <property type="entry name" value="PuuD-like"/>
</dbReference>
<dbReference type="Pfam" id="PF07722">
    <property type="entry name" value="Peptidase_C26"/>
    <property type="match status" value="1"/>
</dbReference>
<organism evidence="1 2">
    <name type="scientific">Enterocloster alcoholdehydrogenati</name>
    <dbReference type="NCBI Taxonomy" id="2547410"/>
    <lineage>
        <taxon>Bacteria</taxon>
        <taxon>Bacillati</taxon>
        <taxon>Bacillota</taxon>
        <taxon>Clostridia</taxon>
        <taxon>Lachnospirales</taxon>
        <taxon>Lachnospiraceae</taxon>
        <taxon>Enterocloster</taxon>
    </lineage>
</organism>
<dbReference type="EMBL" id="BAABXL010000001">
    <property type="protein sequence ID" value="GAA6267085.1"/>
    <property type="molecule type" value="Genomic_DNA"/>
</dbReference>
<reference evidence="1 2" key="1">
    <citation type="submission" date="2024-04" db="EMBL/GenBank/DDBJ databases">
        <title>Defined microbial consortia suppress multidrug-resistant proinflammatory Enterobacteriaceae via ecological control.</title>
        <authorList>
            <person name="Furuichi M."/>
            <person name="Kawaguchi T."/>
            <person name="Pust M."/>
            <person name="Yasuma K."/>
            <person name="Plichta D."/>
            <person name="Hasegawa N."/>
            <person name="Ohya T."/>
            <person name="Bhattarai S."/>
            <person name="Sasajima S."/>
            <person name="Aoto Y."/>
            <person name="Tuganbaev T."/>
            <person name="Yaginuma M."/>
            <person name="Ueda M."/>
            <person name="Okahashi N."/>
            <person name="Amafuji K."/>
            <person name="Kiridooshi Y."/>
            <person name="Sugita K."/>
            <person name="Strazar M."/>
            <person name="Skelly A."/>
            <person name="Suda W."/>
            <person name="Hattori M."/>
            <person name="Nakamoto N."/>
            <person name="Caballero S."/>
            <person name="Norman J."/>
            <person name="Olle B."/>
            <person name="Tanoue T."/>
            <person name="Arita M."/>
            <person name="Bucci V."/>
            <person name="Atarashi K."/>
            <person name="Xavier R."/>
            <person name="Honda K."/>
        </authorList>
    </citation>
    <scope>NUCLEOTIDE SEQUENCE [LARGE SCALE GENOMIC DNA]</scope>
    <source>
        <strain evidence="2">f13</strain>
    </source>
</reference>
<dbReference type="PROSITE" id="PS51273">
    <property type="entry name" value="GATASE_TYPE_1"/>
    <property type="match status" value="1"/>
</dbReference>
<name>A0ABQ0ASS7_9FIRM</name>
<keyword evidence="2" id="KW-1185">Reference proteome</keyword>
<protein>
    <submittedName>
        <fullName evidence="1">Gamma-glutamyl-gamma-aminobutyrate hydrolase family protein</fullName>
    </submittedName>
</protein>
<evidence type="ECO:0000313" key="2">
    <source>
        <dbReference type="Proteomes" id="UP001600894"/>
    </source>
</evidence>
<comment type="caution">
    <text evidence="1">The sequence shown here is derived from an EMBL/GenBank/DDBJ whole genome shotgun (WGS) entry which is preliminary data.</text>
</comment>
<dbReference type="PANTHER" id="PTHR43235">
    <property type="entry name" value="GLUTAMINE AMIDOTRANSFERASE PB2B2.05-RELATED"/>
    <property type="match status" value="1"/>
</dbReference>